<dbReference type="STRING" id="658457.SAMN05216601_105240"/>
<dbReference type="PROSITE" id="PS51257">
    <property type="entry name" value="PROKAR_LIPOPROTEIN"/>
    <property type="match status" value="1"/>
</dbReference>
<reference evidence="2 3" key="1">
    <citation type="submission" date="2016-10" db="EMBL/GenBank/DDBJ databases">
        <authorList>
            <person name="de Groot N.N."/>
        </authorList>
    </citation>
    <scope>NUCLEOTIDE SEQUENCE [LARGE SCALE GENOMIC DNA]</scope>
    <source>
        <strain evidence="2 3">CCUG 59231</strain>
    </source>
</reference>
<evidence type="ECO:0008006" key="4">
    <source>
        <dbReference type="Google" id="ProtNLM"/>
    </source>
</evidence>
<sequence>MLKRSLLLCSFIAVGCSAQPKTAFIVHFENACAYPVEVSVHEYSNAKAPFVPGQRLDAGGSVEVLSHISFDESIDKSLPAGYRLDIAANGESIMLDRGGFLGQLAHSPVERKGRAINIWTIHDTALCP</sequence>
<organism evidence="2 3">
    <name type="scientific">Ectopseudomonas composti</name>
    <dbReference type="NCBI Taxonomy" id="658457"/>
    <lineage>
        <taxon>Bacteria</taxon>
        <taxon>Pseudomonadati</taxon>
        <taxon>Pseudomonadota</taxon>
        <taxon>Gammaproteobacteria</taxon>
        <taxon>Pseudomonadales</taxon>
        <taxon>Pseudomonadaceae</taxon>
        <taxon>Ectopseudomonas</taxon>
    </lineage>
</organism>
<evidence type="ECO:0000313" key="3">
    <source>
        <dbReference type="Proteomes" id="UP000182400"/>
    </source>
</evidence>
<protein>
    <recommendedName>
        <fullName evidence="4">Lipoprotein</fullName>
    </recommendedName>
</protein>
<dbReference type="AlphaFoldDB" id="A0A1I5MJ60"/>
<evidence type="ECO:0000313" key="2">
    <source>
        <dbReference type="EMBL" id="SFP09644.1"/>
    </source>
</evidence>
<dbReference type="EMBL" id="FOWP01000005">
    <property type="protein sequence ID" value="SFP09644.1"/>
    <property type="molecule type" value="Genomic_DNA"/>
</dbReference>
<keyword evidence="1" id="KW-0732">Signal</keyword>
<dbReference type="OrthoDB" id="6883806at2"/>
<feature type="chain" id="PRO_5010246047" description="Lipoprotein" evidence="1">
    <location>
        <begin position="19"/>
        <end position="128"/>
    </location>
</feature>
<proteinExistence type="predicted"/>
<dbReference type="Proteomes" id="UP000182400">
    <property type="component" value="Unassembled WGS sequence"/>
</dbReference>
<accession>A0A1I5MJ60</accession>
<name>A0A1I5MJ60_9GAMM</name>
<feature type="signal peptide" evidence="1">
    <location>
        <begin position="1"/>
        <end position="18"/>
    </location>
</feature>
<evidence type="ECO:0000256" key="1">
    <source>
        <dbReference type="SAM" id="SignalP"/>
    </source>
</evidence>
<gene>
    <name evidence="2" type="ORF">SAMN05216601_105240</name>
</gene>